<feature type="transmembrane region" description="Helical" evidence="6">
    <location>
        <begin position="182"/>
        <end position="210"/>
    </location>
</feature>
<feature type="transmembrane region" description="Helical" evidence="6">
    <location>
        <begin position="231"/>
        <end position="251"/>
    </location>
</feature>
<dbReference type="Pfam" id="PF12698">
    <property type="entry name" value="ABC2_membrane_3"/>
    <property type="match status" value="1"/>
</dbReference>
<dbReference type="STRING" id="265726.KY46_12035"/>
<dbReference type="PANTHER" id="PTHR30294:SF46">
    <property type="entry name" value="ABC TRANSPORTER PERMEASE"/>
    <property type="match status" value="1"/>
</dbReference>
<proteinExistence type="predicted"/>
<dbReference type="InterPro" id="IPR051449">
    <property type="entry name" value="ABC-2_transporter_component"/>
</dbReference>
<dbReference type="Gene3D" id="3.40.1710.10">
    <property type="entry name" value="abc type-2 transporter like domain"/>
    <property type="match status" value="1"/>
</dbReference>
<dbReference type="PANTHER" id="PTHR30294">
    <property type="entry name" value="MEMBRANE COMPONENT OF ABC TRANSPORTER YHHJ-RELATED"/>
    <property type="match status" value="1"/>
</dbReference>
<keyword evidence="5 6" id="KW-0472">Membrane</keyword>
<evidence type="ECO:0000256" key="1">
    <source>
        <dbReference type="ARBA" id="ARBA00004651"/>
    </source>
</evidence>
<dbReference type="GO" id="GO:0005886">
    <property type="term" value="C:plasma membrane"/>
    <property type="evidence" value="ECO:0007669"/>
    <property type="project" value="UniProtKB-SubCell"/>
</dbReference>
<evidence type="ECO:0000313" key="9">
    <source>
        <dbReference type="Proteomes" id="UP000033633"/>
    </source>
</evidence>
<feature type="transmembrane region" description="Helical" evidence="6">
    <location>
        <begin position="12"/>
        <end position="34"/>
    </location>
</feature>
<dbReference type="PATRIC" id="fig|265726.11.peg.4582"/>
<sequence>MSWRQLFLSELKAVFTNPAIIFTVFGGVLMYSLIYPLPYSNQLPREQQIAVVNLDNSAVSRALIRMVDATPQVAVTKTAASIEEAKHWIQTQEVKGMLVIPEHFYRDLLLGTSPTVSFAGDAALFLVYGTVVEGLATATGTLSAEAKVARMVMEGDNLSLASQQYTSLKLNMRPVFNPTMGYINYVVPAVFVLILHQTLLIGSALVGAAQNEMHRSAGPGYWHTCSPWRMIFTRICLFTVIYLPLTAYYFGLSFEDYGISRQASIGDMLMLTLPFLISVTALGIVLGELIPRKELATVIVLLSSLPLVFSAGFVWPVSALPAPVYWLAQWVPSTPAINGFLRLNQMGASFSQISAWWFQLWGLAVLYSLAALGLVFRNRRRRERLSEVPLTV</sequence>
<name>A0A0F5VDT3_9GAMM</name>
<dbReference type="EMBL" id="JWYV01000009">
    <property type="protein sequence ID" value="KKC99639.1"/>
    <property type="molecule type" value="Genomic_DNA"/>
</dbReference>
<keyword evidence="3 6" id="KW-0812">Transmembrane</keyword>
<evidence type="ECO:0000256" key="4">
    <source>
        <dbReference type="ARBA" id="ARBA00022989"/>
    </source>
</evidence>
<feature type="transmembrane region" description="Helical" evidence="6">
    <location>
        <begin position="356"/>
        <end position="376"/>
    </location>
</feature>
<dbReference type="InterPro" id="IPR013525">
    <property type="entry name" value="ABC2_TM"/>
</dbReference>
<dbReference type="Proteomes" id="UP000033633">
    <property type="component" value="Unassembled WGS sequence"/>
</dbReference>
<evidence type="ECO:0000256" key="6">
    <source>
        <dbReference type="SAM" id="Phobius"/>
    </source>
</evidence>
<keyword evidence="4 6" id="KW-1133">Transmembrane helix</keyword>
<keyword evidence="2" id="KW-1003">Cell membrane</keyword>
<gene>
    <name evidence="8" type="ORF">KY46_12035</name>
</gene>
<reference evidence="8 9" key="1">
    <citation type="submission" date="2014-12" db="EMBL/GenBank/DDBJ databases">
        <title>Mercury Reductase activity and rhizosphere competence traits in the genome of root associated Photobacterium halotolerans MELD1.</title>
        <authorList>
            <person name="Mathew D.C."/>
            <person name="Huang C.-C."/>
        </authorList>
    </citation>
    <scope>NUCLEOTIDE SEQUENCE [LARGE SCALE GENOMIC DNA]</scope>
    <source>
        <strain evidence="8 9">MELD1</strain>
    </source>
</reference>
<keyword evidence="9" id="KW-1185">Reference proteome</keyword>
<comment type="subcellular location">
    <subcellularLocation>
        <location evidence="1">Cell membrane</location>
        <topology evidence="1">Multi-pass membrane protein</topology>
    </subcellularLocation>
</comment>
<dbReference type="OrthoDB" id="9811522at2"/>
<evidence type="ECO:0000256" key="2">
    <source>
        <dbReference type="ARBA" id="ARBA00022475"/>
    </source>
</evidence>
<dbReference type="RefSeq" id="WP_046220875.1">
    <property type="nucleotide sequence ID" value="NZ_JWYV01000009.1"/>
</dbReference>
<evidence type="ECO:0000313" key="8">
    <source>
        <dbReference type="EMBL" id="KKC99639.1"/>
    </source>
</evidence>
<protein>
    <submittedName>
        <fullName evidence="8">ABC transporter</fullName>
    </submittedName>
</protein>
<feature type="transmembrane region" description="Helical" evidence="6">
    <location>
        <begin position="263"/>
        <end position="286"/>
    </location>
</feature>
<feature type="domain" description="ABC-2 type transporter transmembrane" evidence="7">
    <location>
        <begin position="20"/>
        <end position="372"/>
    </location>
</feature>
<evidence type="ECO:0000256" key="3">
    <source>
        <dbReference type="ARBA" id="ARBA00022692"/>
    </source>
</evidence>
<dbReference type="AlphaFoldDB" id="A0A0F5VDT3"/>
<accession>A0A0F5VDT3</accession>
<dbReference type="GO" id="GO:0140359">
    <property type="term" value="F:ABC-type transporter activity"/>
    <property type="evidence" value="ECO:0007669"/>
    <property type="project" value="InterPro"/>
</dbReference>
<evidence type="ECO:0000259" key="7">
    <source>
        <dbReference type="Pfam" id="PF12698"/>
    </source>
</evidence>
<comment type="caution">
    <text evidence="8">The sequence shown here is derived from an EMBL/GenBank/DDBJ whole genome shotgun (WGS) entry which is preliminary data.</text>
</comment>
<feature type="transmembrane region" description="Helical" evidence="6">
    <location>
        <begin position="298"/>
        <end position="317"/>
    </location>
</feature>
<evidence type="ECO:0000256" key="5">
    <source>
        <dbReference type="ARBA" id="ARBA00023136"/>
    </source>
</evidence>
<organism evidence="8 9">
    <name type="scientific">Photobacterium halotolerans</name>
    <dbReference type="NCBI Taxonomy" id="265726"/>
    <lineage>
        <taxon>Bacteria</taxon>
        <taxon>Pseudomonadati</taxon>
        <taxon>Pseudomonadota</taxon>
        <taxon>Gammaproteobacteria</taxon>
        <taxon>Vibrionales</taxon>
        <taxon>Vibrionaceae</taxon>
        <taxon>Photobacterium</taxon>
    </lineage>
</organism>